<evidence type="ECO:0000259" key="5">
    <source>
        <dbReference type="Pfam" id="PF04717"/>
    </source>
</evidence>
<dbReference type="NCBIfam" id="TIGR03361">
    <property type="entry name" value="VI_Rhs_Vgr"/>
    <property type="match status" value="1"/>
</dbReference>
<dbReference type="SUPFAM" id="SSF69349">
    <property type="entry name" value="Phage fibre proteins"/>
    <property type="match status" value="2"/>
</dbReference>
<dbReference type="PATRIC" id="fig|52.7.peg.482"/>
<gene>
    <name evidence="7" type="ORF">CMC5_004530</name>
</gene>
<dbReference type="SUPFAM" id="SSF69279">
    <property type="entry name" value="Phage tail proteins"/>
    <property type="match status" value="2"/>
</dbReference>
<evidence type="ECO:0000256" key="1">
    <source>
        <dbReference type="ARBA" id="ARBA00004613"/>
    </source>
</evidence>
<dbReference type="Pfam" id="PF05954">
    <property type="entry name" value="Phage_GPD"/>
    <property type="match status" value="1"/>
</dbReference>
<dbReference type="Gene3D" id="2.40.50.230">
    <property type="entry name" value="Gp5 N-terminal domain"/>
    <property type="match status" value="1"/>
</dbReference>
<dbReference type="InterPro" id="IPR050708">
    <property type="entry name" value="T6SS_VgrG/RHS"/>
</dbReference>
<dbReference type="InterPro" id="IPR006533">
    <property type="entry name" value="T6SS_Vgr_RhsGE"/>
</dbReference>
<accession>A0A0K1E661</accession>
<evidence type="ECO:0000259" key="6">
    <source>
        <dbReference type="Pfam" id="PF22178"/>
    </source>
</evidence>
<evidence type="ECO:0000256" key="3">
    <source>
        <dbReference type="ARBA" id="ARBA00022525"/>
    </source>
</evidence>
<comment type="similarity">
    <text evidence="2">Belongs to the VgrG protein family.</text>
</comment>
<proteinExistence type="inferred from homology"/>
<dbReference type="Gene3D" id="2.30.110.50">
    <property type="match status" value="1"/>
</dbReference>
<dbReference type="EMBL" id="CP012159">
    <property type="protein sequence ID" value="AKT36339.1"/>
    <property type="molecule type" value="Genomic_DNA"/>
</dbReference>
<dbReference type="Gene3D" id="3.55.50.10">
    <property type="entry name" value="Baseplate protein-like domains"/>
    <property type="match status" value="1"/>
</dbReference>
<sequence length="787" mass="85146">MASTAERGDVSGRRHPFFRGSLDGDARAAPEFGTLCGHRTASNPRDEGDIIVTLLSSAAPEGHALEMVVASDDALDVRHFSVHERISSLFEATVVVMSGNAAIDFDAVVGQPAGLSLRAGSQVRTWAGICSQLHQVGVEEEGLSTYQITLVPDLWLATQRRNYRIFQQLSEPDIVLQLLAEWGIEPEVRLTGVYKKRKYRVQYAESDYAFMSRMLEDAGISFYFAPIEGGTRLVLSDAPHFATPRQSKLPFKDDISMESGEYATRLRIGQRVRPGRYTMRDHDYRRASSNQPLSSAEAANVSIEKRLERFHYTPGAFLFGTDRGDDTPSADDRGKARTDEGEAALLSQKRLEAKRASAKTCTFDTNAPDLAPGMVLSLLDHPRPDLGPDRRLLVVEMTHSGTFSSAWSHACEVRSADVPFRPALTTPRPKAIGVESATVVGPAGEEIHTDEFGRVRVHFHWDRESAMDDRSSCWIHVSQPWGGAGFGGTNLPRVGQEVLVEFLGGDPDRPVIVGRLYTNLQKVPYKLPENKTQSGWKSNSTGKTGGYNELMFEDASGSELLRMQAERDLKKLVKNDESVTIGNDRTKEVGHDDLLRVVNDRSRQVGNDESITIGSNRSKTVGGDEDAQVGGNRSQVVGMNKSSQVGGHQDEQVGGNDSLSVGKNMSVQVQLAKTETVGIASAETVGVTKVLQAGKSYEIQVGKTMNVAVGESQSESIGVSKKVVVGEVYELSCGASSIHVDAGGNVTITASDIVMKSSGPVLVEAGGVVKVMAGGAIKVQGSTVDIN</sequence>
<feature type="domain" description="Gp5/Type VI secretion system Vgr protein OB-fold" evidence="5">
    <location>
        <begin position="449"/>
        <end position="517"/>
    </location>
</feature>
<dbReference type="STRING" id="52.CMC5_004530"/>
<dbReference type="NCBIfam" id="TIGR01646">
    <property type="entry name" value="vgr_GE"/>
    <property type="match status" value="1"/>
</dbReference>
<dbReference type="InterPro" id="IPR006531">
    <property type="entry name" value="Gp5/Vgr_OB"/>
</dbReference>
<keyword evidence="3" id="KW-0964">Secreted</keyword>
<dbReference type="PANTHER" id="PTHR32305:SF15">
    <property type="entry name" value="PROTEIN RHSA-RELATED"/>
    <property type="match status" value="1"/>
</dbReference>
<feature type="region of interest" description="Disordered" evidence="4">
    <location>
        <begin position="640"/>
        <end position="659"/>
    </location>
</feature>
<dbReference type="Gene3D" id="4.10.220.110">
    <property type="match status" value="1"/>
</dbReference>
<organism evidence="7 8">
    <name type="scientific">Chondromyces crocatus</name>
    <dbReference type="NCBI Taxonomy" id="52"/>
    <lineage>
        <taxon>Bacteria</taxon>
        <taxon>Pseudomonadati</taxon>
        <taxon>Myxococcota</taxon>
        <taxon>Polyangia</taxon>
        <taxon>Polyangiales</taxon>
        <taxon>Polyangiaceae</taxon>
        <taxon>Chondromyces</taxon>
    </lineage>
</organism>
<dbReference type="PANTHER" id="PTHR32305">
    <property type="match status" value="1"/>
</dbReference>
<dbReference type="KEGG" id="ccro:CMC5_004530"/>
<reference evidence="7 8" key="1">
    <citation type="submission" date="2015-07" db="EMBL/GenBank/DDBJ databases">
        <title>Genome analysis of myxobacterium Chondromyces crocatus Cm c5 reveals a high potential for natural compound synthesis and the genetic basis for the loss of fruiting body formation.</title>
        <authorList>
            <person name="Zaburannyi N."/>
            <person name="Bunk B."/>
            <person name="Maier J."/>
            <person name="Overmann J."/>
            <person name="Mueller R."/>
        </authorList>
    </citation>
    <scope>NUCLEOTIDE SEQUENCE [LARGE SCALE GENOMIC DNA]</scope>
    <source>
        <strain evidence="7 8">Cm c5</strain>
    </source>
</reference>
<dbReference type="Proteomes" id="UP000067626">
    <property type="component" value="Chromosome"/>
</dbReference>
<dbReference type="InterPro" id="IPR037026">
    <property type="entry name" value="Vgr_OB-fold_dom_sf"/>
</dbReference>
<dbReference type="Pfam" id="PF04717">
    <property type="entry name" value="Phage_base_V"/>
    <property type="match status" value="1"/>
</dbReference>
<dbReference type="AlphaFoldDB" id="A0A0K1E661"/>
<evidence type="ECO:0000313" key="7">
    <source>
        <dbReference type="EMBL" id="AKT36339.1"/>
    </source>
</evidence>
<evidence type="ECO:0000256" key="4">
    <source>
        <dbReference type="SAM" id="MobiDB-lite"/>
    </source>
</evidence>
<name>A0A0K1E661_CHOCO</name>
<dbReference type="SUPFAM" id="SSF69255">
    <property type="entry name" value="gp5 N-terminal domain-like"/>
    <property type="match status" value="1"/>
</dbReference>
<protein>
    <submittedName>
        <fullName evidence="7">Uncharacterized protein</fullName>
    </submittedName>
</protein>
<dbReference type="Pfam" id="PF22178">
    <property type="entry name" value="Gp5_trimer_C"/>
    <property type="match status" value="1"/>
</dbReference>
<dbReference type="InterPro" id="IPR017847">
    <property type="entry name" value="T6SS_RhsGE_Vgr_subset"/>
</dbReference>
<keyword evidence="8" id="KW-1185">Reference proteome</keyword>
<dbReference type="InterPro" id="IPR054030">
    <property type="entry name" value="Gp5_Vgr_C"/>
</dbReference>
<comment type="subcellular location">
    <subcellularLocation>
        <location evidence="1">Secreted</location>
    </subcellularLocation>
</comment>
<evidence type="ECO:0000313" key="8">
    <source>
        <dbReference type="Proteomes" id="UP000067626"/>
    </source>
</evidence>
<feature type="domain" description="Gp5/Type VI secretion system Vgr C-terminal trimerisation" evidence="6">
    <location>
        <begin position="534"/>
        <end position="645"/>
    </location>
</feature>
<evidence type="ECO:0000256" key="2">
    <source>
        <dbReference type="ARBA" id="ARBA00005558"/>
    </source>
</evidence>
<dbReference type="GO" id="GO:0005576">
    <property type="term" value="C:extracellular region"/>
    <property type="evidence" value="ECO:0007669"/>
    <property type="project" value="UniProtKB-SubCell"/>
</dbReference>